<protein>
    <recommendedName>
        <fullName evidence="2">HTH cro/C1-type domain-containing protein</fullName>
    </recommendedName>
</protein>
<dbReference type="InterPro" id="IPR001387">
    <property type="entry name" value="Cro/C1-type_HTH"/>
</dbReference>
<dbReference type="InterPro" id="IPR010982">
    <property type="entry name" value="Lambda_DNA-bd_dom_sf"/>
</dbReference>
<dbReference type="SUPFAM" id="SSF47413">
    <property type="entry name" value="lambda repressor-like DNA-binding domains"/>
    <property type="match status" value="1"/>
</dbReference>
<reference evidence="3 4" key="2">
    <citation type="submission" date="2016-03" db="EMBL/GenBank/DDBJ databases">
        <title>New uncultured bacterium of the family Gallionellaceae from acid mine drainage: description and reconstruction of genome based on metagenomic analysis of microbial community.</title>
        <authorList>
            <person name="Kadnikov V."/>
            <person name="Ivasenko D."/>
            <person name="Beletsky A."/>
            <person name="Mardanov A."/>
            <person name="Danilova E."/>
            <person name="Pimenov N."/>
            <person name="Karnachuk O."/>
            <person name="Ravin N."/>
        </authorList>
    </citation>
    <scope>NUCLEOTIDE SEQUENCE [LARGE SCALE GENOMIC DNA]</scope>
    <source>
        <strain evidence="3">ShG14-8</strain>
    </source>
</reference>
<evidence type="ECO:0000313" key="3">
    <source>
        <dbReference type="EMBL" id="KXS30576.1"/>
    </source>
</evidence>
<evidence type="ECO:0000256" key="1">
    <source>
        <dbReference type="SAM" id="Coils"/>
    </source>
</evidence>
<dbReference type="PROSITE" id="PS50943">
    <property type="entry name" value="HTH_CROC1"/>
    <property type="match status" value="1"/>
</dbReference>
<evidence type="ECO:0000313" key="4">
    <source>
        <dbReference type="Proteomes" id="UP000070578"/>
    </source>
</evidence>
<comment type="caution">
    <text evidence="3">The sequence shown here is derived from an EMBL/GenBank/DDBJ whole genome shotgun (WGS) entry which is preliminary data.</text>
</comment>
<dbReference type="AlphaFoldDB" id="A0A139BNJ3"/>
<dbReference type="Gene3D" id="1.10.260.40">
    <property type="entry name" value="lambda repressor-like DNA-binding domains"/>
    <property type="match status" value="1"/>
</dbReference>
<organism evidence="3 4">
    <name type="scientific">Candidatus Gallionella acididurans</name>
    <dbReference type="NCBI Taxonomy" id="1796491"/>
    <lineage>
        <taxon>Bacteria</taxon>
        <taxon>Pseudomonadati</taxon>
        <taxon>Pseudomonadota</taxon>
        <taxon>Betaproteobacteria</taxon>
        <taxon>Nitrosomonadales</taxon>
        <taxon>Gallionellaceae</taxon>
        <taxon>Gallionella</taxon>
    </lineage>
</organism>
<dbReference type="Proteomes" id="UP000070578">
    <property type="component" value="Unassembled WGS sequence"/>
</dbReference>
<name>A0A139BNJ3_9PROT</name>
<gene>
    <name evidence="3" type="ORF">AWT59_3301</name>
</gene>
<evidence type="ECO:0000259" key="2">
    <source>
        <dbReference type="PROSITE" id="PS50943"/>
    </source>
</evidence>
<proteinExistence type="predicted"/>
<dbReference type="EMBL" id="LSLI01000197">
    <property type="protein sequence ID" value="KXS30576.1"/>
    <property type="molecule type" value="Genomic_DNA"/>
</dbReference>
<feature type="domain" description="HTH cro/C1-type" evidence="2">
    <location>
        <begin position="82"/>
        <end position="125"/>
    </location>
</feature>
<dbReference type="Pfam" id="PF13560">
    <property type="entry name" value="HTH_31"/>
    <property type="match status" value="1"/>
</dbReference>
<reference evidence="3 4" key="1">
    <citation type="submission" date="2016-02" db="EMBL/GenBank/DDBJ databases">
        <authorList>
            <person name="Wen L."/>
            <person name="He K."/>
            <person name="Yang H."/>
        </authorList>
    </citation>
    <scope>NUCLEOTIDE SEQUENCE [LARGE SCALE GENOMIC DNA]</scope>
    <source>
        <strain evidence="3">ShG14-8</strain>
    </source>
</reference>
<sequence>MANIASVLKEEITRLARKELRSETESLKKASALYRSEIAALKRRTASLEQQLSRLEKTASRNAVVQVNPEEATKARFTANGFKTLRQRLGLTAEAIGILLGVSAQTIYNWEAGNSRPRDEQMVRIVMLRGMGKRDVDAIMQNLAG</sequence>
<dbReference type="CDD" id="cd00093">
    <property type="entry name" value="HTH_XRE"/>
    <property type="match status" value="1"/>
</dbReference>
<dbReference type="SMART" id="SM00530">
    <property type="entry name" value="HTH_XRE"/>
    <property type="match status" value="1"/>
</dbReference>
<keyword evidence="1" id="KW-0175">Coiled coil</keyword>
<dbReference type="GO" id="GO:0003677">
    <property type="term" value="F:DNA binding"/>
    <property type="evidence" value="ECO:0007669"/>
    <property type="project" value="InterPro"/>
</dbReference>
<feature type="coiled-coil region" evidence="1">
    <location>
        <begin position="31"/>
        <end position="58"/>
    </location>
</feature>
<accession>A0A139BNJ3</accession>